<feature type="transmembrane region" description="Helical" evidence="9">
    <location>
        <begin position="387"/>
        <end position="412"/>
    </location>
</feature>
<keyword evidence="1 11" id="KW-0808">Transferase</keyword>
<dbReference type="SUPFAM" id="SSF56112">
    <property type="entry name" value="Protein kinase-like (PK-like)"/>
    <property type="match status" value="1"/>
</dbReference>
<dbReference type="InterPro" id="IPR017441">
    <property type="entry name" value="Protein_kinase_ATP_BS"/>
</dbReference>
<dbReference type="Gene3D" id="3.30.200.20">
    <property type="entry name" value="Phosphorylase Kinase, domain 1"/>
    <property type="match status" value="1"/>
</dbReference>
<keyword evidence="4 7" id="KW-0067">ATP-binding</keyword>
<evidence type="ECO:0000256" key="7">
    <source>
        <dbReference type="PROSITE-ProRule" id="PRU10141"/>
    </source>
</evidence>
<keyword evidence="2 7" id="KW-0547">Nucleotide-binding</keyword>
<dbReference type="EC" id="2.7.12.2" evidence="6"/>
<dbReference type="EMBL" id="JAVRFH010000048">
    <property type="protein sequence ID" value="MDT0614882.1"/>
    <property type="molecule type" value="Genomic_DNA"/>
</dbReference>
<evidence type="ECO:0000313" key="12">
    <source>
        <dbReference type="Proteomes" id="UP001180724"/>
    </source>
</evidence>
<evidence type="ECO:0000256" key="6">
    <source>
        <dbReference type="ARBA" id="ARBA00038999"/>
    </source>
</evidence>
<evidence type="ECO:0000256" key="1">
    <source>
        <dbReference type="ARBA" id="ARBA00022679"/>
    </source>
</evidence>
<dbReference type="Gene3D" id="1.10.510.10">
    <property type="entry name" value="Transferase(Phosphotransferase) domain 1"/>
    <property type="match status" value="1"/>
</dbReference>
<organism evidence="11 12">
    <name type="scientific">Streptomyces lancefieldiae</name>
    <dbReference type="NCBI Taxonomy" id="3075520"/>
    <lineage>
        <taxon>Bacteria</taxon>
        <taxon>Bacillati</taxon>
        <taxon>Actinomycetota</taxon>
        <taxon>Actinomycetes</taxon>
        <taxon>Kitasatosporales</taxon>
        <taxon>Streptomycetaceae</taxon>
        <taxon>Streptomyces</taxon>
    </lineage>
</organism>
<dbReference type="Proteomes" id="UP001180724">
    <property type="component" value="Unassembled WGS sequence"/>
</dbReference>
<dbReference type="InterPro" id="IPR011009">
    <property type="entry name" value="Kinase-like_dom_sf"/>
</dbReference>
<keyword evidence="12" id="KW-1185">Reference proteome</keyword>
<dbReference type="PANTHER" id="PTHR48013">
    <property type="entry name" value="DUAL SPECIFICITY MITOGEN-ACTIVATED PROTEIN KINASE KINASE 5-RELATED"/>
    <property type="match status" value="1"/>
</dbReference>
<name>A0ABU3AZ75_9ACTN</name>
<comment type="caution">
    <text evidence="11">The sequence shown here is derived from an EMBL/GenBank/DDBJ whole genome shotgun (WGS) entry which is preliminary data.</text>
</comment>
<keyword evidence="9" id="KW-1133">Transmembrane helix</keyword>
<evidence type="ECO:0000259" key="10">
    <source>
        <dbReference type="PROSITE" id="PS50011"/>
    </source>
</evidence>
<sequence length="582" mass="61473">MSASGADIQPLEEDDPERLGNFPLIGRLGAGGMGRVYLGRSLGDGSLVAVKTLLAEGEISPTDRRRFAREVKVARRVQGLRTARVLGADAEAERPWMATEYVPAPSLAELVHRAGPLNGAAARWVTRGALEAVAELHGSGIVHRDVKPQNLLLPLGGPRLIDFGISHAADLTRTQLTLGTVAFTSPEQARGEPSTAASDIYSLGATLFHLAVGRAPYPPDIEMLPLLTYVAEAQVDLTGLPDDLSSVVRECLALDPGARPQVTELLERFTFDLAEMPTAPEAGGWLPAPWTRIIEGHARQGRELAADPRAALWVGDDKDTVRLADGGHTMATRPLPAPAPAPAPTAVLPDEDAPWAATTGPGDPTDEESPEEGDAPTKRRPGAGERFFVRSVQGVMATVLLAIIGVLGYAYLKYGQDDQSDKSGGAFDAIGVGACVPLDLDPGGRWLPGTPTQTNCTMRDARWRVAAMDRDGLVDRCGGPYGAVTWMRTSSSGTASLCLERVFHQGECVLGAEPLAEGVVEVTPLVNDPVFATTVNCSDSAPAGRGVLRVVAYGPSDAGCPAQTPVHYKFPERGRLLCLAPA</sequence>
<dbReference type="InterPro" id="IPR000719">
    <property type="entry name" value="Prot_kinase_dom"/>
</dbReference>
<dbReference type="Pfam" id="PF00069">
    <property type="entry name" value="Pkinase"/>
    <property type="match status" value="1"/>
</dbReference>
<dbReference type="PROSITE" id="PS50011">
    <property type="entry name" value="PROTEIN_KINASE_DOM"/>
    <property type="match status" value="1"/>
</dbReference>
<feature type="domain" description="Protein kinase" evidence="10">
    <location>
        <begin position="22"/>
        <end position="271"/>
    </location>
</feature>
<keyword evidence="9" id="KW-0472">Membrane</keyword>
<evidence type="ECO:0000256" key="9">
    <source>
        <dbReference type="SAM" id="Phobius"/>
    </source>
</evidence>
<reference evidence="11" key="1">
    <citation type="submission" date="2024-05" db="EMBL/GenBank/DDBJ databases">
        <title>30 novel species of actinomycetes from the DSMZ collection.</title>
        <authorList>
            <person name="Nouioui I."/>
        </authorList>
    </citation>
    <scope>NUCLEOTIDE SEQUENCE</scope>
    <source>
        <strain evidence="11">DSM 40712</strain>
    </source>
</reference>
<feature type="compositionally biased region" description="Acidic residues" evidence="8">
    <location>
        <begin position="364"/>
        <end position="374"/>
    </location>
</feature>
<evidence type="ECO:0000256" key="2">
    <source>
        <dbReference type="ARBA" id="ARBA00022741"/>
    </source>
</evidence>
<evidence type="ECO:0000256" key="8">
    <source>
        <dbReference type="SAM" id="MobiDB-lite"/>
    </source>
</evidence>
<dbReference type="RefSeq" id="WP_311580724.1">
    <property type="nucleotide sequence ID" value="NZ_JAVRFH010000048.1"/>
</dbReference>
<accession>A0ABU3AZ75</accession>
<comment type="similarity">
    <text evidence="5">Belongs to the protein kinase superfamily. STE Ser/Thr protein kinase family. MAP kinase kinase subfamily.</text>
</comment>
<dbReference type="CDD" id="cd14014">
    <property type="entry name" value="STKc_PknB_like"/>
    <property type="match status" value="1"/>
</dbReference>
<feature type="binding site" evidence="7">
    <location>
        <position position="51"/>
    </location>
    <ligand>
        <name>ATP</name>
        <dbReference type="ChEBI" id="CHEBI:30616"/>
    </ligand>
</feature>
<evidence type="ECO:0000256" key="5">
    <source>
        <dbReference type="ARBA" id="ARBA00038035"/>
    </source>
</evidence>
<proteinExistence type="inferred from homology"/>
<evidence type="ECO:0000256" key="4">
    <source>
        <dbReference type="ARBA" id="ARBA00022840"/>
    </source>
</evidence>
<feature type="region of interest" description="Disordered" evidence="8">
    <location>
        <begin position="323"/>
        <end position="382"/>
    </location>
</feature>
<evidence type="ECO:0000313" key="11">
    <source>
        <dbReference type="EMBL" id="MDT0614882.1"/>
    </source>
</evidence>
<evidence type="ECO:0000256" key="3">
    <source>
        <dbReference type="ARBA" id="ARBA00022777"/>
    </source>
</evidence>
<keyword evidence="3 11" id="KW-0418">Kinase</keyword>
<dbReference type="PROSITE" id="PS00108">
    <property type="entry name" value="PROTEIN_KINASE_ST"/>
    <property type="match status" value="1"/>
</dbReference>
<dbReference type="PROSITE" id="PS00107">
    <property type="entry name" value="PROTEIN_KINASE_ATP"/>
    <property type="match status" value="1"/>
</dbReference>
<dbReference type="PANTHER" id="PTHR48013:SF18">
    <property type="entry name" value="KINASE, PUTATIVE-RELATED"/>
    <property type="match status" value="1"/>
</dbReference>
<keyword evidence="9" id="KW-0812">Transmembrane</keyword>
<gene>
    <name evidence="11" type="ORF">RM812_32435</name>
</gene>
<dbReference type="GO" id="GO:0004674">
    <property type="term" value="F:protein serine/threonine kinase activity"/>
    <property type="evidence" value="ECO:0007669"/>
    <property type="project" value="UniProtKB-EC"/>
</dbReference>
<dbReference type="InterPro" id="IPR008271">
    <property type="entry name" value="Ser/Thr_kinase_AS"/>
</dbReference>
<dbReference type="SMART" id="SM00220">
    <property type="entry name" value="S_TKc"/>
    <property type="match status" value="1"/>
</dbReference>
<protein>
    <recommendedName>
        <fullName evidence="6">mitogen-activated protein kinase kinase</fullName>
        <ecNumber evidence="6">2.7.12.2</ecNumber>
    </recommendedName>
</protein>